<dbReference type="GO" id="GO:0003714">
    <property type="term" value="F:transcription corepressor activity"/>
    <property type="evidence" value="ECO:0007669"/>
    <property type="project" value="InterPro"/>
</dbReference>
<comment type="similarity">
    <text evidence="1">Belongs to the D-isomer specific 2-hydroxyacid dehydrogenase family.</text>
</comment>
<dbReference type="EMBL" id="UINC01000452">
    <property type="protein sequence ID" value="SUZ55620.1"/>
    <property type="molecule type" value="Genomic_DNA"/>
</dbReference>
<dbReference type="PANTHER" id="PTHR43761">
    <property type="entry name" value="D-ISOMER SPECIFIC 2-HYDROXYACID DEHYDROGENASE FAMILY PROTEIN (AFU_ORTHOLOGUE AFUA_1G13630)"/>
    <property type="match status" value="1"/>
</dbReference>
<evidence type="ECO:0000256" key="1">
    <source>
        <dbReference type="ARBA" id="ARBA00005854"/>
    </source>
</evidence>
<gene>
    <name evidence="6" type="ORF">METZ01_LOCUS8474</name>
    <name evidence="7" type="ORF">METZ01_LOCUS9610</name>
</gene>
<dbReference type="InterPro" id="IPR006140">
    <property type="entry name" value="D-isomer_DH_NAD-bd"/>
</dbReference>
<keyword evidence="2" id="KW-0560">Oxidoreductase</keyword>
<sequence>MTIRVLFPRTGRDNQIEIEALGEGVTGEFCRGFDTVTEEQWRNCEGIVGGHVPPDVMDMLDNCRIFVKPAVGFDDVDLAAFGDRGIAVSNTPDYGTREVADHAIALMLTLTKSIAFHDESLRADPLANWRPALNPFGKRMADCTMGIVGLGRIGTAAAMRAKAFDMDVTFHDPYKPNGSELALGIRRSDSLAELLAESDIVSVHAPLNDETRHLIDSDALAHAKKGIIIVNTARGPIVDVDALHDAMKDDVVLAAGLDVLPEEPAKLDRPLIAAWKADADWIRHRLLITPHSAFFTPESIRDIRAFSARTAARYLRDGRLENCVNEGILSTR</sequence>
<dbReference type="SUPFAM" id="SSF51735">
    <property type="entry name" value="NAD(P)-binding Rossmann-fold domains"/>
    <property type="match status" value="1"/>
</dbReference>
<evidence type="ECO:0000256" key="3">
    <source>
        <dbReference type="ARBA" id="ARBA00023027"/>
    </source>
</evidence>
<dbReference type="InterPro" id="IPR029753">
    <property type="entry name" value="D-isomer_DH_CS"/>
</dbReference>
<dbReference type="SUPFAM" id="SSF52283">
    <property type="entry name" value="Formate/glycerate dehydrogenase catalytic domain-like"/>
    <property type="match status" value="1"/>
</dbReference>
<evidence type="ECO:0000259" key="5">
    <source>
        <dbReference type="Pfam" id="PF02826"/>
    </source>
</evidence>
<evidence type="ECO:0000256" key="2">
    <source>
        <dbReference type="ARBA" id="ARBA00023002"/>
    </source>
</evidence>
<dbReference type="EMBL" id="UINC01000521">
    <property type="protein sequence ID" value="SUZ56756.1"/>
    <property type="molecule type" value="Genomic_DNA"/>
</dbReference>
<evidence type="ECO:0000313" key="6">
    <source>
        <dbReference type="EMBL" id="SUZ55620.1"/>
    </source>
</evidence>
<dbReference type="Gene3D" id="3.40.50.720">
    <property type="entry name" value="NAD(P)-binding Rossmann-like Domain"/>
    <property type="match status" value="2"/>
</dbReference>
<dbReference type="InterPro" id="IPR043322">
    <property type="entry name" value="CtBP"/>
</dbReference>
<dbReference type="InterPro" id="IPR029752">
    <property type="entry name" value="D-isomer_DH_CS1"/>
</dbReference>
<dbReference type="CDD" id="cd05299">
    <property type="entry name" value="CtBP_dh"/>
    <property type="match status" value="1"/>
</dbReference>
<accession>A0A381NM68</accession>
<evidence type="ECO:0000313" key="7">
    <source>
        <dbReference type="EMBL" id="SUZ56756.1"/>
    </source>
</evidence>
<evidence type="ECO:0008006" key="8">
    <source>
        <dbReference type="Google" id="ProtNLM"/>
    </source>
</evidence>
<dbReference type="GO" id="GO:0016616">
    <property type="term" value="F:oxidoreductase activity, acting on the CH-OH group of donors, NAD or NADP as acceptor"/>
    <property type="evidence" value="ECO:0007669"/>
    <property type="project" value="InterPro"/>
</dbReference>
<protein>
    <recommendedName>
        <fullName evidence="8">D-isomer specific 2-hydroxyacid dehydrogenase NAD-binding domain-containing protein</fullName>
    </recommendedName>
</protein>
<dbReference type="InterPro" id="IPR036291">
    <property type="entry name" value="NAD(P)-bd_dom_sf"/>
</dbReference>
<dbReference type="InterPro" id="IPR050418">
    <property type="entry name" value="D-iso_2-hydroxyacid_DH_PdxB"/>
</dbReference>
<dbReference type="PANTHER" id="PTHR43761:SF1">
    <property type="entry name" value="D-ISOMER SPECIFIC 2-HYDROXYACID DEHYDROGENASE CATALYTIC DOMAIN-CONTAINING PROTEIN-RELATED"/>
    <property type="match status" value="1"/>
</dbReference>
<feature type="domain" description="D-isomer specific 2-hydroxyacid dehydrogenase catalytic" evidence="4">
    <location>
        <begin position="17"/>
        <end position="325"/>
    </location>
</feature>
<dbReference type="InterPro" id="IPR006139">
    <property type="entry name" value="D-isomer_2_OHA_DH_cat_dom"/>
</dbReference>
<dbReference type="PROSITE" id="PS00065">
    <property type="entry name" value="D_2_HYDROXYACID_DH_1"/>
    <property type="match status" value="1"/>
</dbReference>
<reference evidence="6" key="1">
    <citation type="submission" date="2018-05" db="EMBL/GenBank/DDBJ databases">
        <authorList>
            <person name="Lanie J.A."/>
            <person name="Ng W.-L."/>
            <person name="Kazmierczak K.M."/>
            <person name="Andrzejewski T.M."/>
            <person name="Davidsen T.M."/>
            <person name="Wayne K.J."/>
            <person name="Tettelin H."/>
            <person name="Glass J.I."/>
            <person name="Rusch D."/>
            <person name="Podicherti R."/>
            <person name="Tsui H.-C.T."/>
            <person name="Winkler M.E."/>
        </authorList>
    </citation>
    <scope>NUCLEOTIDE SEQUENCE</scope>
</reference>
<dbReference type="Pfam" id="PF00389">
    <property type="entry name" value="2-Hacid_dh"/>
    <property type="match status" value="1"/>
</dbReference>
<dbReference type="AlphaFoldDB" id="A0A381NM68"/>
<dbReference type="PROSITE" id="PS00671">
    <property type="entry name" value="D_2_HYDROXYACID_DH_3"/>
    <property type="match status" value="1"/>
</dbReference>
<proteinExistence type="inferred from homology"/>
<evidence type="ECO:0000259" key="4">
    <source>
        <dbReference type="Pfam" id="PF00389"/>
    </source>
</evidence>
<feature type="domain" description="D-isomer specific 2-hydroxyacid dehydrogenase NAD-binding" evidence="5">
    <location>
        <begin position="104"/>
        <end position="293"/>
    </location>
</feature>
<name>A0A381NM68_9ZZZZ</name>
<dbReference type="GO" id="GO:0051287">
    <property type="term" value="F:NAD binding"/>
    <property type="evidence" value="ECO:0007669"/>
    <property type="project" value="InterPro"/>
</dbReference>
<dbReference type="PROSITE" id="PS00670">
    <property type="entry name" value="D_2_HYDROXYACID_DH_2"/>
    <property type="match status" value="1"/>
</dbReference>
<keyword evidence="3" id="KW-0520">NAD</keyword>
<dbReference type="Pfam" id="PF02826">
    <property type="entry name" value="2-Hacid_dh_C"/>
    <property type="match status" value="1"/>
</dbReference>
<organism evidence="6">
    <name type="scientific">marine metagenome</name>
    <dbReference type="NCBI Taxonomy" id="408172"/>
    <lineage>
        <taxon>unclassified sequences</taxon>
        <taxon>metagenomes</taxon>
        <taxon>ecological metagenomes</taxon>
    </lineage>
</organism>